<reference evidence="4" key="1">
    <citation type="submission" date="2017-08" db="EMBL/GenBank/DDBJ databases">
        <authorList>
            <person name="Huang Z."/>
        </authorList>
    </citation>
    <scope>NUCLEOTIDE SEQUENCE [LARGE SCALE GENOMIC DNA]</scope>
    <source>
        <strain evidence="4">SA5d-4</strain>
    </source>
</reference>
<dbReference type="EMBL" id="NPIA01000007">
    <property type="protein sequence ID" value="OZM56250.1"/>
    <property type="molecule type" value="Genomic_DNA"/>
</dbReference>
<keyword evidence="1" id="KW-0051">Antiviral defense</keyword>
<gene>
    <name evidence="3" type="ORF">CIB95_12565</name>
</gene>
<dbReference type="GO" id="GO:0051607">
    <property type="term" value="P:defense response to virus"/>
    <property type="evidence" value="ECO:0007669"/>
    <property type="project" value="UniProtKB-KW"/>
</dbReference>
<dbReference type="Pfam" id="PF03787">
    <property type="entry name" value="RAMPs"/>
    <property type="match status" value="1"/>
</dbReference>
<dbReference type="InterPro" id="IPR052216">
    <property type="entry name" value="CRISPR_Csm3_endoribonuclease"/>
</dbReference>
<dbReference type="InterPro" id="IPR013411">
    <property type="entry name" value="CRISPR-assoc_RAMP_Csx7"/>
</dbReference>
<evidence type="ECO:0000259" key="2">
    <source>
        <dbReference type="Pfam" id="PF03787"/>
    </source>
</evidence>
<evidence type="ECO:0000313" key="4">
    <source>
        <dbReference type="Proteomes" id="UP000217083"/>
    </source>
</evidence>
<dbReference type="PANTHER" id="PTHR35579:SF6">
    <property type="entry name" value="DUF324 DOMAIN-CONTAINING PROTEIN"/>
    <property type="match status" value="1"/>
</dbReference>
<dbReference type="AlphaFoldDB" id="A0A263BRC4"/>
<evidence type="ECO:0000256" key="1">
    <source>
        <dbReference type="ARBA" id="ARBA00023118"/>
    </source>
</evidence>
<reference evidence="3 4" key="2">
    <citation type="submission" date="2017-09" db="EMBL/GenBank/DDBJ databases">
        <title>Bacillus patelloidae sp. nov., isolated from the intestinal tract of a marine limpet.</title>
        <authorList>
            <person name="Liu R."/>
            <person name="Dong C."/>
            <person name="Shao Z."/>
        </authorList>
    </citation>
    <scope>NUCLEOTIDE SEQUENCE [LARGE SCALE GENOMIC DNA]</scope>
    <source>
        <strain evidence="3 4">SA5d-4</strain>
    </source>
</reference>
<dbReference type="NCBIfam" id="TIGR02581">
    <property type="entry name" value="cas_cyan_RAMP"/>
    <property type="match status" value="1"/>
</dbReference>
<organism evidence="3 4">
    <name type="scientific">Lottiidibacillus patelloidae</name>
    <dbReference type="NCBI Taxonomy" id="2670334"/>
    <lineage>
        <taxon>Bacteria</taxon>
        <taxon>Bacillati</taxon>
        <taxon>Bacillota</taxon>
        <taxon>Bacilli</taxon>
        <taxon>Bacillales</taxon>
        <taxon>Bacillaceae</taxon>
        <taxon>Lottiidibacillus</taxon>
    </lineage>
</organism>
<name>A0A263BRC4_9BACI</name>
<protein>
    <submittedName>
        <fullName evidence="3">CRISPR-associated RAMP protein</fullName>
    </submittedName>
</protein>
<dbReference type="PANTHER" id="PTHR35579">
    <property type="entry name" value="CRISPR SYSTEM CMS ENDORIBONUCLEASE CSM3"/>
    <property type="match status" value="1"/>
</dbReference>
<evidence type="ECO:0000313" key="3">
    <source>
        <dbReference type="EMBL" id="OZM56250.1"/>
    </source>
</evidence>
<keyword evidence="4" id="KW-1185">Reference proteome</keyword>
<feature type="domain" description="CRISPR type III-associated protein" evidence="2">
    <location>
        <begin position="13"/>
        <end position="221"/>
    </location>
</feature>
<dbReference type="RefSeq" id="WP_094925705.1">
    <property type="nucleotide sequence ID" value="NZ_NPIA01000007.1"/>
</dbReference>
<accession>A0A263BRC4</accession>
<comment type="caution">
    <text evidence="3">The sequence shown here is derived from an EMBL/GenBank/DDBJ whole genome shotgun (WGS) entry which is preliminary data.</text>
</comment>
<proteinExistence type="predicted"/>
<sequence>MVKIKNKTIFTGKIKLLSGLHIGSGKMSLETDATVMKDAFDKPYIPGSSLKGVLRAVSERLHHLVLTNNSVPVCFLAENDCNQGEASKELQEKLQPLIRDGKENEVNNEIDQNICPICQLYGSTFRASKIVVHDGTLTKNNDSKIHSTVRHSVKIDRDTGAAKDGAKFDYEVVHAGEEFDFMIEGENLSTQDEKLLYLAIHELVNGNIQLGGKISRGLGSVQLVDAKVKTYHFDHSDDKKAYLKSLINKKHEGAIKVDDNKFNIIFELV</sequence>
<dbReference type="Proteomes" id="UP000217083">
    <property type="component" value="Unassembled WGS sequence"/>
</dbReference>
<dbReference type="InterPro" id="IPR005537">
    <property type="entry name" value="RAMP_III_fam"/>
</dbReference>